<dbReference type="AlphaFoldDB" id="A0A6J2W3X2"/>
<dbReference type="InterPro" id="IPR040893">
    <property type="entry name" value="RADX"/>
</dbReference>
<sequence>MTGVPNSTFSEKDSLGTVTGSVLFSTLEQLTASRTLRLKLDNPICVAVIAIDRYLGDQQKTDGCVDSYKYDVTVTDGKFRAKCFLAVTLNHLVHKNSLRCGTDVQISQLSFIYDERRLGQSFVCLETIDCTAQHSTILPTIKDLSALRQWSRTDGGSSMLLQVDAPLQTDRKHYLSLWNNEDPHGRRWVPHSPPPDVVIDVSKISLLGDLDSFFANSKRPLPLLVRVLHKSRLRYYGKPGQKIDFPYQAYFEVADQSGIMTMVLWNDLCLEWYQRLTIGTVVYLQQFALKRSYQNRSRPQHNQTQLMHFHSTEISLNPHSPPAIVTVIPPKRVLPEWCLPEVAFNFTTRSEVENLASNQACDIIGLVTFVGRVERIKNKGNAVPEKYWTYRWVHAVDGTFDTPFILEIFSSSQPDIFNNIAPMTYLVCTQMRVCREAGFPLYLTSSSETQLFVTGCHKRQPYVNTPKVKAFIQWTKTLKDMAVLRKTAVGGYYCYPPAPPTFSTSSDNAGTQIPVVALADLKEGLKSLCYREHKRLAIQGQIVAVQYHSRPEEASQAQERTTPHEQQQSRSVDVSSRTDFAPPSHPEDTGLVEQSELPSLKRRRIQHERSVASIACQCEDEEDEDNERHGEEEGLVQTSVTEAVADPPRGLWESDAWVLLKQNVTEHLRCGRLERESIPERFRFDNRDLLLQRVNLQPVRWNPEFICHTEAESHIPVDCKGYFTLTVLGLNQQMAVDVLFVPVVCADDPRAVGMPSALHDNSILSCLSAGRLCTPPGNSCPSLEGLLNSAATLDGERVVCVLDLCLLGDGRAEQICSKVYRMADINLA</sequence>
<dbReference type="GeneID" id="115819513"/>
<dbReference type="Pfam" id="PF17659">
    <property type="entry name" value="RADX"/>
    <property type="match status" value="1"/>
</dbReference>
<dbReference type="InterPro" id="IPR012340">
    <property type="entry name" value="NA-bd_OB-fold"/>
</dbReference>
<feature type="region of interest" description="Disordered" evidence="1">
    <location>
        <begin position="549"/>
        <end position="604"/>
    </location>
</feature>
<evidence type="ECO:0000313" key="2">
    <source>
        <dbReference type="Proteomes" id="UP000504632"/>
    </source>
</evidence>
<name>A0A6J2W3X2_CHACN</name>
<organism evidence="2 3">
    <name type="scientific">Chanos chanos</name>
    <name type="common">Milkfish</name>
    <name type="synonym">Mugil chanos</name>
    <dbReference type="NCBI Taxonomy" id="29144"/>
    <lineage>
        <taxon>Eukaryota</taxon>
        <taxon>Metazoa</taxon>
        <taxon>Chordata</taxon>
        <taxon>Craniata</taxon>
        <taxon>Vertebrata</taxon>
        <taxon>Euteleostomi</taxon>
        <taxon>Actinopterygii</taxon>
        <taxon>Neopterygii</taxon>
        <taxon>Teleostei</taxon>
        <taxon>Ostariophysi</taxon>
        <taxon>Gonorynchiformes</taxon>
        <taxon>Chanidae</taxon>
        <taxon>Chanos</taxon>
    </lineage>
</organism>
<dbReference type="SUPFAM" id="SSF50249">
    <property type="entry name" value="Nucleic acid-binding proteins"/>
    <property type="match status" value="1"/>
</dbReference>
<protein>
    <submittedName>
        <fullName evidence="3">RPA-related protein RADX</fullName>
    </submittedName>
</protein>
<accession>A0A6J2W3X2</accession>
<evidence type="ECO:0000313" key="3">
    <source>
        <dbReference type="RefSeq" id="XP_030638882.1"/>
    </source>
</evidence>
<dbReference type="PANTHER" id="PTHR14944">
    <property type="entry name" value="RPA-RELATED PROTEIN RADX"/>
    <property type="match status" value="1"/>
</dbReference>
<dbReference type="Gene3D" id="2.40.50.140">
    <property type="entry name" value="Nucleic acid-binding proteins"/>
    <property type="match status" value="2"/>
</dbReference>
<proteinExistence type="predicted"/>
<dbReference type="OrthoDB" id="123282at2759"/>
<evidence type="ECO:0000256" key="1">
    <source>
        <dbReference type="SAM" id="MobiDB-lite"/>
    </source>
</evidence>
<keyword evidence="2" id="KW-1185">Reference proteome</keyword>
<reference evidence="3" key="1">
    <citation type="submission" date="2025-08" db="UniProtKB">
        <authorList>
            <consortium name="RefSeq"/>
        </authorList>
    </citation>
    <scope>IDENTIFICATION</scope>
</reference>
<dbReference type="PANTHER" id="PTHR14944:SF4">
    <property type="entry name" value="RPA1 RELATED SINGLE STRANDED DNA BINDING PROTEIN, X-LINKED"/>
    <property type="match status" value="1"/>
</dbReference>
<feature type="compositionally biased region" description="Low complexity" evidence="1">
    <location>
        <begin position="566"/>
        <end position="577"/>
    </location>
</feature>
<dbReference type="GO" id="GO:0003697">
    <property type="term" value="F:single-stranded DNA binding"/>
    <property type="evidence" value="ECO:0007669"/>
    <property type="project" value="InterPro"/>
</dbReference>
<dbReference type="Proteomes" id="UP000504632">
    <property type="component" value="Chromosome 8"/>
</dbReference>
<dbReference type="InParanoid" id="A0A6J2W3X2"/>
<dbReference type="RefSeq" id="XP_030638882.1">
    <property type="nucleotide sequence ID" value="XM_030783022.1"/>
</dbReference>
<gene>
    <name evidence="3" type="primary">radx</name>
</gene>
<dbReference type="CTD" id="55086"/>